<dbReference type="EMBL" id="JAAVLX010000012">
    <property type="protein sequence ID" value="NOJ43939.1"/>
    <property type="molecule type" value="Genomic_DNA"/>
</dbReference>
<keyword evidence="3" id="KW-1185">Reference proteome</keyword>
<proteinExistence type="predicted"/>
<accession>A0A7Y4GYE3</accession>
<evidence type="ECO:0000313" key="2">
    <source>
        <dbReference type="EMBL" id="NOJ43939.1"/>
    </source>
</evidence>
<sequence length="370" mass="41695">MDKSNITAWSQVSQPIVQDEQTGQPEQMVSFEQGVRPFLSDDLRAEYRHLSDEDRRLIENAIRAAFVKGEVDLASGGRYANNLASFADSLGAKGLSMVGLNTKELEAERKAGHNRGTYLPAALRYLSKFRDPDASAEAASSRKPRGRPKIKNFGNEQLMGGPPPKRRRLLDDEPPHLKVSVDPGELRRPEERLHEELQPQRHAEPGPLALVDPDHFIFDPVQFPPAELRQVLDEEPAGAPFFNVDPEHFTLDSVQFSPGELQRLLDDEPTRFEQQVRPSSRQPQSSPDIIDFRNEQLIDGPSAQVRRLLDDEHAQVTVSVDPGELRELEEQLREELQQQRGAEPGPLALIDPEHLTFDAVQFPPAEFRHC</sequence>
<comment type="caution">
    <text evidence="2">The sequence shown here is derived from an EMBL/GenBank/DDBJ whole genome shotgun (WGS) entry which is preliminary data.</text>
</comment>
<name>A0A7Y4GYE3_9BRAD</name>
<gene>
    <name evidence="2" type="ORF">HCN58_31075</name>
</gene>
<dbReference type="RefSeq" id="WP_171583124.1">
    <property type="nucleotide sequence ID" value="NZ_JAAVLX010000012.1"/>
</dbReference>
<evidence type="ECO:0000313" key="3">
    <source>
        <dbReference type="Proteomes" id="UP000544122"/>
    </source>
</evidence>
<reference evidence="2 3" key="1">
    <citation type="submission" date="2020-03" db="EMBL/GenBank/DDBJ databases">
        <title>Bradyrhizobium diversity isolated from nodules of Indigofera sp.</title>
        <authorList>
            <person name="Klepa M."/>
            <person name="Helene L."/>
            <person name="Hungria M."/>
        </authorList>
    </citation>
    <scope>NUCLEOTIDE SEQUENCE [LARGE SCALE GENOMIC DNA]</scope>
    <source>
        <strain evidence="2 3">WSM 1791</strain>
    </source>
</reference>
<organism evidence="2 3">
    <name type="scientific">Bradyrhizobium australiense</name>
    <dbReference type="NCBI Taxonomy" id="2721161"/>
    <lineage>
        <taxon>Bacteria</taxon>
        <taxon>Pseudomonadati</taxon>
        <taxon>Pseudomonadota</taxon>
        <taxon>Alphaproteobacteria</taxon>
        <taxon>Hyphomicrobiales</taxon>
        <taxon>Nitrobacteraceae</taxon>
        <taxon>Bradyrhizobium</taxon>
    </lineage>
</organism>
<dbReference type="AlphaFoldDB" id="A0A7Y4GYE3"/>
<evidence type="ECO:0000256" key="1">
    <source>
        <dbReference type="SAM" id="MobiDB-lite"/>
    </source>
</evidence>
<feature type="region of interest" description="Disordered" evidence="1">
    <location>
        <begin position="1"/>
        <end position="26"/>
    </location>
</feature>
<feature type="region of interest" description="Disordered" evidence="1">
    <location>
        <begin position="133"/>
        <end position="189"/>
    </location>
</feature>
<protein>
    <submittedName>
        <fullName evidence="2">Uncharacterized protein</fullName>
    </submittedName>
</protein>
<dbReference type="Proteomes" id="UP000544122">
    <property type="component" value="Unassembled WGS sequence"/>
</dbReference>